<dbReference type="HOGENOM" id="CLU_040147_1_0_9"/>
<keyword evidence="2" id="KW-1185">Reference proteome</keyword>
<gene>
    <name evidence="1" type="ORF">HMPREF0373_00285</name>
</gene>
<organism evidence="1 2">
    <name type="scientific">Eubacterium ramulus ATCC 29099</name>
    <dbReference type="NCBI Taxonomy" id="1256908"/>
    <lineage>
        <taxon>Bacteria</taxon>
        <taxon>Bacillati</taxon>
        <taxon>Bacillota</taxon>
        <taxon>Clostridia</taxon>
        <taxon>Eubacteriales</taxon>
        <taxon>Eubacteriaceae</taxon>
        <taxon>Eubacterium</taxon>
    </lineage>
</organism>
<dbReference type="EMBL" id="AWVJ01000019">
    <property type="protein sequence ID" value="ERK51825.1"/>
    <property type="molecule type" value="Genomic_DNA"/>
</dbReference>
<protein>
    <recommendedName>
        <fullName evidence="3">9-O-acetyl-N-acetylneuraminate esterase</fullName>
    </recommendedName>
</protein>
<evidence type="ECO:0008006" key="3">
    <source>
        <dbReference type="Google" id="ProtNLM"/>
    </source>
</evidence>
<comment type="caution">
    <text evidence="1">The sequence shown here is derived from an EMBL/GenBank/DDBJ whole genome shotgun (WGS) entry which is preliminary data.</text>
</comment>
<accession>U2PMP8</accession>
<dbReference type="Pfam" id="PF14516">
    <property type="entry name" value="AAA_35"/>
    <property type="match status" value="1"/>
</dbReference>
<dbReference type="Proteomes" id="UP000016608">
    <property type="component" value="Unassembled WGS sequence"/>
</dbReference>
<reference evidence="1 2" key="1">
    <citation type="submission" date="2013-06" db="EMBL/GenBank/DDBJ databases">
        <authorList>
            <person name="Weinstock G."/>
            <person name="Sodergren E."/>
            <person name="Lobos E.A."/>
            <person name="Fulton L."/>
            <person name="Fulton R."/>
            <person name="Courtney L."/>
            <person name="Fronick C."/>
            <person name="O'Laughlin M."/>
            <person name="Godfrey J."/>
            <person name="Wilson R.M."/>
            <person name="Miner T."/>
            <person name="Farmer C."/>
            <person name="Delehaunty K."/>
            <person name="Cordes M."/>
            <person name="Minx P."/>
            <person name="Tomlinson C."/>
            <person name="Chen J."/>
            <person name="Wollam A."/>
            <person name="Pepin K.H."/>
            <person name="Bhonagiri V."/>
            <person name="Zhang X."/>
            <person name="Warren W."/>
            <person name="Mitreva M."/>
            <person name="Mardis E.R."/>
            <person name="Wilson R.K."/>
        </authorList>
    </citation>
    <scope>NUCLEOTIDE SEQUENCE [LARGE SCALE GENOMIC DNA]</scope>
    <source>
        <strain evidence="1 2">ATCC 29099</strain>
    </source>
</reference>
<evidence type="ECO:0000313" key="1">
    <source>
        <dbReference type="EMBL" id="ERK51825.1"/>
    </source>
</evidence>
<dbReference type="eggNOG" id="COG1672">
    <property type="taxonomic scope" value="Bacteria"/>
</dbReference>
<name>U2PMP8_EUBRA</name>
<dbReference type="SUPFAM" id="SSF52540">
    <property type="entry name" value="P-loop containing nucleoside triphosphate hydrolases"/>
    <property type="match status" value="1"/>
</dbReference>
<dbReference type="AlphaFoldDB" id="U2PMP8"/>
<dbReference type="PATRIC" id="fig|1256908.3.peg.252"/>
<proteinExistence type="predicted"/>
<dbReference type="Gene3D" id="3.40.50.300">
    <property type="entry name" value="P-loop containing nucleotide triphosphate hydrolases"/>
    <property type="match status" value="1"/>
</dbReference>
<sequence length="544" mass="63772">MIERFRQEEIMSKVFNTTAVCIPEEHYMVNIAQRLQEIKALVDDGKYFTINKARQYGKTTTLIALKRLLESEYYVVLMDFQTFGSADFANENVFALSFCHSFLRLFKKCKPTLNDDLKETLNDLKNHVDNRYDYFTLKPLFEGLGDICQFSDKPIVLMIDEVDSASNNQVFLDFLGQLRAQYINRFQQPAFKSVILAGVYDVKNLRHKIRPDEEHKYNSPWNIAADFKIDMSFSKTEIAGMLQEYEKDHHTGMNVDEIAILLYQHTSGYPFLVSRLCQIMDEDIAINYDENGLKSVWTRQGFFTAVRMLLAEKNTLFESLSEKLNRYPELNDMLQSLLFTGKAIAYNYYEPAISVATMFGFVKNNHGVLAIANRIFETWLYNLYLSTSEMQKQQIYSDALLDKNQFIVNGHLNMRQILERFVIHFNDLYGDSDETFIEQEGRKYFLLYLRPIINGTGNYYIEAETREQKRTDVIVDYRGEQYIIEMKIWHGQEYNTRGEKQLAEYLDAYHVNQGYMISFNFNQKKEIGVHEILIDDKKIIEAVV</sequence>
<dbReference type="InterPro" id="IPR027417">
    <property type="entry name" value="P-loop_NTPase"/>
</dbReference>
<evidence type="ECO:0000313" key="2">
    <source>
        <dbReference type="Proteomes" id="UP000016608"/>
    </source>
</evidence>